<reference evidence="6" key="1">
    <citation type="journal article" date="2019" name="Int. J. Syst. Evol. Microbiol.">
        <title>The Global Catalogue of Microorganisms (GCM) 10K type strain sequencing project: providing services to taxonomists for standard genome sequencing and annotation.</title>
        <authorList>
            <consortium name="The Broad Institute Genomics Platform"/>
            <consortium name="The Broad Institute Genome Sequencing Center for Infectious Disease"/>
            <person name="Wu L."/>
            <person name="Ma J."/>
        </authorList>
    </citation>
    <scope>NUCLEOTIDE SEQUENCE [LARGE SCALE GENOMIC DNA]</scope>
    <source>
        <strain evidence="6">KCTC 32998</strain>
    </source>
</reference>
<accession>A0ABQ3DZ82</accession>
<organism evidence="5 6">
    <name type="scientific">Salinicola rhizosphaerae</name>
    <dbReference type="NCBI Taxonomy" id="1443141"/>
    <lineage>
        <taxon>Bacteria</taxon>
        <taxon>Pseudomonadati</taxon>
        <taxon>Pseudomonadota</taxon>
        <taxon>Gammaproteobacteria</taxon>
        <taxon>Oceanospirillales</taxon>
        <taxon>Halomonadaceae</taxon>
        <taxon>Salinicola</taxon>
    </lineage>
</organism>
<proteinExistence type="predicted"/>
<evidence type="ECO:0000256" key="2">
    <source>
        <dbReference type="ARBA" id="ARBA00022840"/>
    </source>
</evidence>
<evidence type="ECO:0000313" key="5">
    <source>
        <dbReference type="EMBL" id="GHB16067.1"/>
    </source>
</evidence>
<evidence type="ECO:0000259" key="4">
    <source>
        <dbReference type="PROSITE" id="PS50893"/>
    </source>
</evidence>
<dbReference type="Pfam" id="PF00005">
    <property type="entry name" value="ABC_tran"/>
    <property type="match status" value="1"/>
</dbReference>
<dbReference type="EMBL" id="BMZI01000003">
    <property type="protein sequence ID" value="GHB16067.1"/>
    <property type="molecule type" value="Genomic_DNA"/>
</dbReference>
<dbReference type="InterPro" id="IPR003593">
    <property type="entry name" value="AAA+_ATPase"/>
</dbReference>
<dbReference type="InterPro" id="IPR003439">
    <property type="entry name" value="ABC_transporter-like_ATP-bd"/>
</dbReference>
<keyword evidence="6" id="KW-1185">Reference proteome</keyword>
<dbReference type="SMART" id="SM00382">
    <property type="entry name" value="AAA"/>
    <property type="match status" value="1"/>
</dbReference>
<feature type="region of interest" description="Disordered" evidence="3">
    <location>
        <begin position="220"/>
        <end position="251"/>
    </location>
</feature>
<keyword evidence="1" id="KW-0547">Nucleotide-binding</keyword>
<evidence type="ECO:0000256" key="1">
    <source>
        <dbReference type="ARBA" id="ARBA00022741"/>
    </source>
</evidence>
<comment type="caution">
    <text evidence="5">The sequence shown here is derived from an EMBL/GenBank/DDBJ whole genome shotgun (WGS) entry which is preliminary data.</text>
</comment>
<dbReference type="PANTHER" id="PTHR24220">
    <property type="entry name" value="IMPORT ATP-BINDING PROTEIN"/>
    <property type="match status" value="1"/>
</dbReference>
<evidence type="ECO:0000313" key="6">
    <source>
        <dbReference type="Proteomes" id="UP000646745"/>
    </source>
</evidence>
<dbReference type="PROSITE" id="PS50893">
    <property type="entry name" value="ABC_TRANSPORTER_2"/>
    <property type="match status" value="1"/>
</dbReference>
<dbReference type="RefSeq" id="WP_189443879.1">
    <property type="nucleotide sequence ID" value="NZ_BMZI01000003.1"/>
</dbReference>
<keyword evidence="2 5" id="KW-0067">ATP-binding</keyword>
<name>A0ABQ3DZ82_9GAMM</name>
<dbReference type="InterPro" id="IPR027417">
    <property type="entry name" value="P-loop_NTPase"/>
</dbReference>
<protein>
    <submittedName>
        <fullName evidence="5">Phosphonates import ATP-binding protein PhnC 1</fullName>
    </submittedName>
</protein>
<dbReference type="Proteomes" id="UP000646745">
    <property type="component" value="Unassembled WGS sequence"/>
</dbReference>
<feature type="domain" description="ABC transporter" evidence="4">
    <location>
        <begin position="4"/>
        <end position="220"/>
    </location>
</feature>
<dbReference type="GO" id="GO:0005524">
    <property type="term" value="F:ATP binding"/>
    <property type="evidence" value="ECO:0007669"/>
    <property type="project" value="UniProtKB-KW"/>
</dbReference>
<dbReference type="SUPFAM" id="SSF52540">
    <property type="entry name" value="P-loop containing nucleoside triphosphate hydrolases"/>
    <property type="match status" value="1"/>
</dbReference>
<dbReference type="PROSITE" id="PS00211">
    <property type="entry name" value="ABC_TRANSPORTER_1"/>
    <property type="match status" value="1"/>
</dbReference>
<gene>
    <name evidence="5" type="primary">phnC1</name>
    <name evidence="5" type="ORF">GCM10009038_13100</name>
</gene>
<dbReference type="InterPro" id="IPR017871">
    <property type="entry name" value="ABC_transporter-like_CS"/>
</dbReference>
<dbReference type="Gene3D" id="3.40.50.300">
    <property type="entry name" value="P-loop containing nucleotide triphosphate hydrolases"/>
    <property type="match status" value="1"/>
</dbReference>
<evidence type="ECO:0000256" key="3">
    <source>
        <dbReference type="SAM" id="MobiDB-lite"/>
    </source>
</evidence>
<dbReference type="InterPro" id="IPR015854">
    <property type="entry name" value="ABC_transpr_LolD-like"/>
</dbReference>
<sequence>MTLVDFQAVDLGHGDQIVLPALTLSIARGERIALLGQSGAGKSTLLTAIRQQQQDAAAWCPQGHGLVPLLSVYHNVYMGQLERHSALANLRNLLRPDPLAWQAVETLCDELGLEGLIRRPVERLSGGQRQRVAIARAFYQQRELFLGDEPLSSVDPHQALRLLEQIQARHDACVIALHQHRLALSHFDRVIGLRDGRVAIDAPCRELDLARLDALYPDARSADDRGGDAPGEPQAATEFSAATREAGRSAP</sequence>